<keyword evidence="1" id="KW-1133">Transmembrane helix</keyword>
<keyword evidence="1" id="KW-0472">Membrane</keyword>
<protein>
    <submittedName>
        <fullName evidence="2">Uncharacterized protein</fullName>
    </submittedName>
</protein>
<dbReference type="AlphaFoldDB" id="A0A0U3FS34"/>
<accession>A0A0U3FS34</accession>
<evidence type="ECO:0000313" key="3">
    <source>
        <dbReference type="Proteomes" id="UP000060778"/>
    </source>
</evidence>
<reference evidence="2 3" key="1">
    <citation type="submission" date="2013-11" db="EMBL/GenBank/DDBJ databases">
        <title>Comparative genomics of Ignicoccus.</title>
        <authorList>
            <person name="Podar M."/>
        </authorList>
    </citation>
    <scope>NUCLEOTIDE SEQUENCE [LARGE SCALE GENOMIC DNA]</scope>
    <source>
        <strain evidence="2 3">DSM 13165</strain>
    </source>
</reference>
<gene>
    <name evidence="2" type="ORF">EYM_06330</name>
</gene>
<dbReference type="GeneID" id="43131615"/>
<name>A0A0U3FS34_9CREN</name>
<dbReference type="KEGG" id="iis:EYM_06330"/>
<evidence type="ECO:0000313" key="2">
    <source>
        <dbReference type="EMBL" id="ALU12679.1"/>
    </source>
</evidence>
<dbReference type="RefSeq" id="WP_157058789.1">
    <property type="nucleotide sequence ID" value="NZ_CP006867.1"/>
</dbReference>
<keyword evidence="1" id="KW-0812">Transmembrane</keyword>
<proteinExistence type="predicted"/>
<keyword evidence="3" id="KW-1185">Reference proteome</keyword>
<feature type="transmembrane region" description="Helical" evidence="1">
    <location>
        <begin position="6"/>
        <end position="24"/>
    </location>
</feature>
<organism evidence="2 3">
    <name type="scientific">Ignicoccus islandicus DSM 13165</name>
    <dbReference type="NCBI Taxonomy" id="940295"/>
    <lineage>
        <taxon>Archaea</taxon>
        <taxon>Thermoproteota</taxon>
        <taxon>Thermoprotei</taxon>
        <taxon>Desulfurococcales</taxon>
        <taxon>Desulfurococcaceae</taxon>
        <taxon>Ignicoccus</taxon>
    </lineage>
</organism>
<sequence length="50" mass="5468">MAGLIALMMAIMAFFLTLGFSCFLMRIINKATSLALALVVALIVYYLIPI</sequence>
<dbReference type="Proteomes" id="UP000060778">
    <property type="component" value="Chromosome"/>
</dbReference>
<evidence type="ECO:0000256" key="1">
    <source>
        <dbReference type="SAM" id="Phobius"/>
    </source>
</evidence>
<dbReference type="EMBL" id="CP006867">
    <property type="protein sequence ID" value="ALU12679.1"/>
    <property type="molecule type" value="Genomic_DNA"/>
</dbReference>
<feature type="transmembrane region" description="Helical" evidence="1">
    <location>
        <begin position="31"/>
        <end position="48"/>
    </location>
</feature>